<dbReference type="GO" id="GO:0005737">
    <property type="term" value="C:cytoplasm"/>
    <property type="evidence" value="ECO:0007669"/>
    <property type="project" value="UniProtKB-SubCell"/>
</dbReference>
<name>A0A0P6YWR5_9CHLR</name>
<dbReference type="InterPro" id="IPR016195">
    <property type="entry name" value="Pol/histidinol_Pase-like"/>
</dbReference>
<evidence type="ECO:0000313" key="13">
    <source>
        <dbReference type="Proteomes" id="UP000050502"/>
    </source>
</evidence>
<dbReference type="NCBIfam" id="NF004226">
    <property type="entry name" value="PRK05673.1"/>
    <property type="match status" value="1"/>
</dbReference>
<dbReference type="InterPro" id="IPR012340">
    <property type="entry name" value="NA-bd_OB-fold"/>
</dbReference>
<comment type="similarity">
    <text evidence="2">Belongs to the DNA polymerase type-C family. DnaE subfamily.</text>
</comment>
<dbReference type="GO" id="GO:0003676">
    <property type="term" value="F:nucleic acid binding"/>
    <property type="evidence" value="ECO:0007669"/>
    <property type="project" value="InterPro"/>
</dbReference>
<gene>
    <name evidence="12" type="ORF">SE16_06995</name>
</gene>
<evidence type="ECO:0000256" key="3">
    <source>
        <dbReference type="ARBA" id="ARBA00012417"/>
    </source>
</evidence>
<dbReference type="Pfam" id="PF01336">
    <property type="entry name" value="tRNA_anti-codon"/>
    <property type="match status" value="1"/>
</dbReference>
<dbReference type="GO" id="GO:0008408">
    <property type="term" value="F:3'-5' exonuclease activity"/>
    <property type="evidence" value="ECO:0007669"/>
    <property type="project" value="InterPro"/>
</dbReference>
<evidence type="ECO:0000313" key="12">
    <source>
        <dbReference type="EMBL" id="KPL88524.1"/>
    </source>
</evidence>
<dbReference type="Gene3D" id="2.40.50.140">
    <property type="entry name" value="Nucleic acid-binding proteins"/>
    <property type="match status" value="1"/>
</dbReference>
<dbReference type="InterPro" id="IPR040982">
    <property type="entry name" value="DNA_pol3_finger"/>
</dbReference>
<proteinExistence type="inferred from homology"/>
<dbReference type="Gene3D" id="1.10.150.870">
    <property type="match status" value="1"/>
</dbReference>
<dbReference type="GO" id="GO:0003887">
    <property type="term" value="F:DNA-directed DNA polymerase activity"/>
    <property type="evidence" value="ECO:0007669"/>
    <property type="project" value="UniProtKB-KW"/>
</dbReference>
<dbReference type="NCBIfam" id="TIGR00594">
    <property type="entry name" value="polc"/>
    <property type="match status" value="1"/>
</dbReference>
<evidence type="ECO:0000256" key="7">
    <source>
        <dbReference type="ARBA" id="ARBA00022705"/>
    </source>
</evidence>
<dbReference type="CDD" id="cd04485">
    <property type="entry name" value="DnaE_OBF"/>
    <property type="match status" value="1"/>
</dbReference>
<dbReference type="SUPFAM" id="SSF89550">
    <property type="entry name" value="PHP domain-like"/>
    <property type="match status" value="1"/>
</dbReference>
<dbReference type="Pfam" id="PF14579">
    <property type="entry name" value="HHH_6"/>
    <property type="match status" value="1"/>
</dbReference>
<dbReference type="SMART" id="SM00481">
    <property type="entry name" value="POLIIIAc"/>
    <property type="match status" value="1"/>
</dbReference>
<keyword evidence="6" id="KW-0548">Nucleotidyltransferase</keyword>
<dbReference type="InterPro" id="IPR004805">
    <property type="entry name" value="DnaE2/DnaE/PolC"/>
</dbReference>
<comment type="subcellular location">
    <subcellularLocation>
        <location evidence="1">Cytoplasm</location>
    </subcellularLocation>
</comment>
<dbReference type="EC" id="2.7.7.7" evidence="3"/>
<dbReference type="InterPro" id="IPR011708">
    <property type="entry name" value="DNA_pol3_alpha_NTPase_dom"/>
</dbReference>
<dbReference type="InterPro" id="IPR004013">
    <property type="entry name" value="PHP_dom"/>
</dbReference>
<evidence type="ECO:0000256" key="9">
    <source>
        <dbReference type="ARBA" id="ARBA00049244"/>
    </source>
</evidence>
<dbReference type="AlphaFoldDB" id="A0A0P6YWR5"/>
<dbReference type="PATRIC" id="fig|872965.6.peg.1445"/>
<dbReference type="InterPro" id="IPR003141">
    <property type="entry name" value="Pol/His_phosphatase_N"/>
</dbReference>
<dbReference type="Proteomes" id="UP000050502">
    <property type="component" value="Unassembled WGS sequence"/>
</dbReference>
<evidence type="ECO:0000256" key="1">
    <source>
        <dbReference type="ARBA" id="ARBA00004496"/>
    </source>
</evidence>
<evidence type="ECO:0000256" key="5">
    <source>
        <dbReference type="ARBA" id="ARBA00022679"/>
    </source>
</evidence>
<dbReference type="CDD" id="cd12113">
    <property type="entry name" value="PHP_PolIIIA_DnaE3"/>
    <property type="match status" value="1"/>
</dbReference>
<evidence type="ECO:0000256" key="6">
    <source>
        <dbReference type="ARBA" id="ARBA00022695"/>
    </source>
</evidence>
<evidence type="ECO:0000256" key="10">
    <source>
        <dbReference type="SAM" id="MobiDB-lite"/>
    </source>
</evidence>
<dbReference type="Pfam" id="PF07733">
    <property type="entry name" value="DNA_pol3_alpha"/>
    <property type="match status" value="1"/>
</dbReference>
<dbReference type="PANTHER" id="PTHR32294:SF0">
    <property type="entry name" value="DNA POLYMERASE III SUBUNIT ALPHA"/>
    <property type="match status" value="1"/>
</dbReference>
<protein>
    <recommendedName>
        <fullName evidence="4">DNA polymerase III subunit alpha</fullName>
        <ecNumber evidence="3">2.7.7.7</ecNumber>
    </recommendedName>
</protein>
<dbReference type="Gene3D" id="1.10.10.1600">
    <property type="entry name" value="Bacterial DNA polymerase III alpha subunit, thumb domain"/>
    <property type="match status" value="1"/>
</dbReference>
<dbReference type="NCBIfam" id="NF005298">
    <property type="entry name" value="PRK06826.1"/>
    <property type="match status" value="1"/>
</dbReference>
<evidence type="ECO:0000256" key="2">
    <source>
        <dbReference type="ARBA" id="ARBA00009496"/>
    </source>
</evidence>
<evidence type="ECO:0000256" key="8">
    <source>
        <dbReference type="ARBA" id="ARBA00022932"/>
    </source>
</evidence>
<comment type="catalytic activity">
    <reaction evidence="9">
        <text>DNA(n) + a 2'-deoxyribonucleoside 5'-triphosphate = DNA(n+1) + diphosphate</text>
        <dbReference type="Rhea" id="RHEA:22508"/>
        <dbReference type="Rhea" id="RHEA-COMP:17339"/>
        <dbReference type="Rhea" id="RHEA-COMP:17340"/>
        <dbReference type="ChEBI" id="CHEBI:33019"/>
        <dbReference type="ChEBI" id="CHEBI:61560"/>
        <dbReference type="ChEBI" id="CHEBI:173112"/>
        <dbReference type="EC" id="2.7.7.7"/>
    </reaction>
</comment>
<dbReference type="InterPro" id="IPR041931">
    <property type="entry name" value="DNA_pol3_alpha_thumb_dom"/>
</dbReference>
<sequence length="1258" mass="142811">MSQEAFVHLHCHSEYSLLDGLSRIPDLVARAKELGQPAIALTDHGVMYGTMEFYREAKKAGIKPLIGMEGYMAARRMEDRDPVKDKDRFHLLLLAMNQTGYQNLLKLASEAQLRGYYYRPRVDHETLAKYSEGLIVTTGCLAAEVPRLLNRSQEEEAIRRLEWYLDVFGRERFFVELQDHDIPEIKVVNRRLLELAKKYDLKVVATNDVHYVRREDAIPHDVLLCVQTGKRVSDRDRMRMSDDGYYLKSYVEMMEMFGEIPEALHNTVLIAEMCDVNLDSQGYHLPNFDVPEGYTAETYLRELAERGLRERYGDRAETAEVRERFEHELRIIHQMGFDTYFLIVWDLCRFARENDIWWNVRGSGAGSIVAYCLGITGIDPLKNNLIFERFLNPGRVSMPDIDMDFPDDRRAEMMAYTVQKYGVENVAQIITFGTMGARAAIRDVGRALGMSVAEVDRIAKMVPSGPKVKLKEAFDNPEFAELYEKDSRVRELVDTAMKLEGLARHASTHAAGVIISDKPLVEYCPLHRPTKGDQDESGLGVVTQWPMEILESIGLLKVDFLGLATLTIMRKACELIEERYGVRYNLQNIPYERCPNDPEKDAQVKKLYDLLSRGETTGVFQVESAGMREVLRGMRPSQFEHIIAAISLYRPGPMEYIPNYIRRMHGEEEITYHHPMLEPILAETFGIIVYQEQIIQIASQLAGYSPGDADLMRRAVAKKKEKEIERHRQLFVEGCKKNGIPEETARAIYADIEFFARYGFNKSHAADYAVITCQTAFLKAHYPVEYITALLTVERHKSDKVAVYIAEARRLGIEVLPPDINKSYVYFTIEPHPNPPENADTLPQTDPRRWAIRFGLGAIKNVGESAIEIILREREANGPFTSIDDFCRRVDLRQLNRRVVECLIKAGCFDELMREAAPEAPRATLLAILDRMMQMSAEVHAAADIGQMSLFDVLGDADNSAANTFANESILANLPPITPPDPKQKLADEKEVLGVYVSSHPLKALAGVLSEQATHFCGELSEEDIGKEVIVAGLIKDMRTIFTRKGDQMAFITLEDLQGEADVVVFPRTFAECREFLQPDAVILVRGKVDARNDSLSILADTITLYRAESVHTLAEPPAEATWYNGEAPPPPPPPPPEEEMASAPAGTPGEPPADPGDNLREGVTYLLRIEFPRTQDEQHDMQRFRRMLEALQAIQGNDRVHLRMRFPDGRLVLLDFPRLRTQFRRQLKLQLESEAIGCRVEVVQLAHENGRRHKRAG</sequence>
<dbReference type="RefSeq" id="WP_060687406.1">
    <property type="nucleotide sequence ID" value="NZ_LGKN01000004.1"/>
</dbReference>
<dbReference type="GO" id="GO:0006260">
    <property type="term" value="P:DNA replication"/>
    <property type="evidence" value="ECO:0007669"/>
    <property type="project" value="UniProtKB-KW"/>
</dbReference>
<dbReference type="Gene3D" id="3.20.20.140">
    <property type="entry name" value="Metal-dependent hydrolases"/>
    <property type="match status" value="1"/>
</dbReference>
<dbReference type="PANTHER" id="PTHR32294">
    <property type="entry name" value="DNA POLYMERASE III SUBUNIT ALPHA"/>
    <property type="match status" value="1"/>
</dbReference>
<evidence type="ECO:0000259" key="11">
    <source>
        <dbReference type="SMART" id="SM00481"/>
    </source>
</evidence>
<dbReference type="InterPro" id="IPR029460">
    <property type="entry name" value="DNAPol_HHH"/>
</dbReference>
<dbReference type="Pfam" id="PF02811">
    <property type="entry name" value="PHP"/>
    <property type="match status" value="1"/>
</dbReference>
<reference evidence="12 13" key="1">
    <citation type="submission" date="2015-07" db="EMBL/GenBank/DDBJ databases">
        <title>Whole genome sequence of Ardenticatena maritima DSM 23922.</title>
        <authorList>
            <person name="Hemp J."/>
            <person name="Ward L.M."/>
            <person name="Pace L.A."/>
            <person name="Fischer W.W."/>
        </authorList>
    </citation>
    <scope>NUCLEOTIDE SEQUENCE [LARGE SCALE GENOMIC DNA]</scope>
    <source>
        <strain evidence="12 13">110S</strain>
    </source>
</reference>
<dbReference type="SUPFAM" id="SSF50249">
    <property type="entry name" value="Nucleic acid-binding proteins"/>
    <property type="match status" value="1"/>
</dbReference>
<dbReference type="InterPro" id="IPR004365">
    <property type="entry name" value="NA-bd_OB_tRNA"/>
</dbReference>
<keyword evidence="5" id="KW-0808">Transferase</keyword>
<accession>A0A0P6YWR5</accession>
<keyword evidence="7" id="KW-0235">DNA replication</keyword>
<organism evidence="12 13">
    <name type="scientific">Ardenticatena maritima</name>
    <dbReference type="NCBI Taxonomy" id="872965"/>
    <lineage>
        <taxon>Bacteria</taxon>
        <taxon>Bacillati</taxon>
        <taxon>Chloroflexota</taxon>
        <taxon>Ardenticatenia</taxon>
        <taxon>Ardenticatenales</taxon>
        <taxon>Ardenticatenaceae</taxon>
        <taxon>Ardenticatena</taxon>
    </lineage>
</organism>
<feature type="domain" description="Polymerase/histidinol phosphatase N-terminal" evidence="11">
    <location>
        <begin position="7"/>
        <end position="74"/>
    </location>
</feature>
<feature type="region of interest" description="Disordered" evidence="10">
    <location>
        <begin position="1119"/>
        <end position="1160"/>
    </location>
</feature>
<keyword evidence="8" id="KW-0239">DNA-directed DNA polymerase</keyword>
<comment type="caution">
    <text evidence="12">The sequence shown here is derived from an EMBL/GenBank/DDBJ whole genome shotgun (WGS) entry which is preliminary data.</text>
</comment>
<evidence type="ECO:0000256" key="4">
    <source>
        <dbReference type="ARBA" id="ARBA00019114"/>
    </source>
</evidence>
<dbReference type="EMBL" id="LGKN01000004">
    <property type="protein sequence ID" value="KPL88524.1"/>
    <property type="molecule type" value="Genomic_DNA"/>
</dbReference>
<dbReference type="Pfam" id="PF17657">
    <property type="entry name" value="DNA_pol3_finger"/>
    <property type="match status" value="1"/>
</dbReference>